<dbReference type="AlphaFoldDB" id="A0A5K7ZF47"/>
<accession>A0A5K7ZF47</accession>
<evidence type="ECO:0008006" key="3">
    <source>
        <dbReference type="Google" id="ProtNLM"/>
    </source>
</evidence>
<dbReference type="RefSeq" id="WP_155308482.1">
    <property type="nucleotide sequence ID" value="NZ_AP021876.1"/>
</dbReference>
<proteinExistence type="predicted"/>
<gene>
    <name evidence="1" type="ORF">DSCO28_01420</name>
</gene>
<protein>
    <recommendedName>
        <fullName evidence="3">Cytoplasmic protein</fullName>
    </recommendedName>
</protein>
<organism evidence="1 2">
    <name type="scientific">Desulfosarcina ovata subsp. sediminis</name>
    <dbReference type="NCBI Taxonomy" id="885957"/>
    <lineage>
        <taxon>Bacteria</taxon>
        <taxon>Pseudomonadati</taxon>
        <taxon>Thermodesulfobacteriota</taxon>
        <taxon>Desulfobacteria</taxon>
        <taxon>Desulfobacterales</taxon>
        <taxon>Desulfosarcinaceae</taxon>
        <taxon>Desulfosarcina</taxon>
    </lineage>
</organism>
<dbReference type="Proteomes" id="UP000425960">
    <property type="component" value="Chromosome"/>
</dbReference>
<sequence>MTTHSHQFVEKFDGFVGFGLSAESDMDTVIYYLQKFSDDQLMALLRKRLTDEDREAIFDLLSGLLRRHLSEPEYHRYFLKE</sequence>
<evidence type="ECO:0000313" key="2">
    <source>
        <dbReference type="Proteomes" id="UP000425960"/>
    </source>
</evidence>
<dbReference type="EMBL" id="AP021876">
    <property type="protein sequence ID" value="BBO79576.1"/>
    <property type="molecule type" value="Genomic_DNA"/>
</dbReference>
<evidence type="ECO:0000313" key="1">
    <source>
        <dbReference type="EMBL" id="BBO79576.1"/>
    </source>
</evidence>
<dbReference type="KEGG" id="dov:DSCO28_01420"/>
<name>A0A5K7ZF47_9BACT</name>
<reference evidence="1 2" key="1">
    <citation type="submission" date="2019-11" db="EMBL/GenBank/DDBJ databases">
        <title>Comparative genomics of hydrocarbon-degrading Desulfosarcina strains.</title>
        <authorList>
            <person name="Watanabe M."/>
            <person name="Kojima H."/>
            <person name="Fukui M."/>
        </authorList>
    </citation>
    <scope>NUCLEOTIDE SEQUENCE [LARGE SCALE GENOMIC DNA]</scope>
    <source>
        <strain evidence="1 2">28bB2T</strain>
    </source>
</reference>